<organism evidence="4 5">
    <name type="scientific">Stephania japonica</name>
    <dbReference type="NCBI Taxonomy" id="461633"/>
    <lineage>
        <taxon>Eukaryota</taxon>
        <taxon>Viridiplantae</taxon>
        <taxon>Streptophyta</taxon>
        <taxon>Embryophyta</taxon>
        <taxon>Tracheophyta</taxon>
        <taxon>Spermatophyta</taxon>
        <taxon>Magnoliopsida</taxon>
        <taxon>Ranunculales</taxon>
        <taxon>Menispermaceae</taxon>
        <taxon>Menispermoideae</taxon>
        <taxon>Cissampelideae</taxon>
        <taxon>Stephania</taxon>
    </lineage>
</organism>
<feature type="domain" description="Gnk2-homologous" evidence="3">
    <location>
        <begin position="116"/>
        <end position="222"/>
    </location>
</feature>
<dbReference type="PROSITE" id="PS51473">
    <property type="entry name" value="GNK2"/>
    <property type="match status" value="2"/>
</dbReference>
<proteinExistence type="predicted"/>
<protein>
    <recommendedName>
        <fullName evidence="3">Gnk2-homologous domain-containing protein</fullName>
    </recommendedName>
</protein>
<comment type="caution">
    <text evidence="4">The sequence shown here is derived from an EMBL/GenBank/DDBJ whole genome shotgun (WGS) entry which is preliminary data.</text>
</comment>
<evidence type="ECO:0000256" key="2">
    <source>
        <dbReference type="ARBA" id="ARBA00022737"/>
    </source>
</evidence>
<dbReference type="InterPro" id="IPR002902">
    <property type="entry name" value="GNK2"/>
</dbReference>
<name>A0AAP0E4N9_9MAGN</name>
<dbReference type="FunFam" id="3.30.430.20:FF:000003">
    <property type="entry name" value="Cysteine-rich RLK (RECEPTOR-like protein kinase) 10"/>
    <property type="match status" value="1"/>
</dbReference>
<dbReference type="PANTHER" id="PTHR32099:SF42">
    <property type="entry name" value="CYSTEINE-RICH RECEPTOR-LIKE PROTEIN KINASE 9-RELATED"/>
    <property type="match status" value="1"/>
</dbReference>
<gene>
    <name evidence="4" type="ORF">Sjap_025344</name>
</gene>
<evidence type="ECO:0000313" key="5">
    <source>
        <dbReference type="Proteomes" id="UP001417504"/>
    </source>
</evidence>
<dbReference type="Proteomes" id="UP001417504">
    <property type="component" value="Unassembled WGS sequence"/>
</dbReference>
<feature type="domain" description="Gnk2-homologous" evidence="3">
    <location>
        <begin position="7"/>
        <end position="110"/>
    </location>
</feature>
<evidence type="ECO:0000259" key="3">
    <source>
        <dbReference type="PROSITE" id="PS51473"/>
    </source>
</evidence>
<dbReference type="CDD" id="cd23509">
    <property type="entry name" value="Gnk2-like"/>
    <property type="match status" value="2"/>
</dbReference>
<dbReference type="PANTHER" id="PTHR32099">
    <property type="entry name" value="CYSTEINE-RICH REPEAT SECRETORY PROTEIN"/>
    <property type="match status" value="1"/>
</dbReference>
<evidence type="ECO:0000313" key="4">
    <source>
        <dbReference type="EMBL" id="KAK9084933.1"/>
    </source>
</evidence>
<sequence>MADETTKCLYHHCGETGNFTDSSAYATNLKRLLSSLSSNVASSNGYRNNTVGIESDRVYGAIMCRGDIEIQLCKLCVDSVIPTLTQLCPWQKESLIWYEYCMLRYSNQLFFSVVNTSSPVPKLNAQNTRDPEGFYKVLEELMGSLTKNANRRYPGALFAVNERNFSDYQIYGLVQCTGDLFPSECLFCLGFLVGRLSTCCKRPTGGSLILPSCYLKYGIKPFYELRTKAMDMPPVFPSLPPTPSLMNSTPQASDQVILRVFPQAPPHYPPNESTQILSNNSLLKYNMAFDSHRNEKEVRVALERTQASLAEALERTEQGLNRANQKDSKNDVLKETETLTSEVACMKAGLQKVRDERDSHYVQAQALTVKSLHYKKQLGDLS</sequence>
<keyword evidence="5" id="KW-1185">Reference proteome</keyword>
<reference evidence="4 5" key="1">
    <citation type="submission" date="2024-01" db="EMBL/GenBank/DDBJ databases">
        <title>Genome assemblies of Stephania.</title>
        <authorList>
            <person name="Yang L."/>
        </authorList>
    </citation>
    <scope>NUCLEOTIDE SEQUENCE [LARGE SCALE GENOMIC DNA]</scope>
    <source>
        <strain evidence="4">QJT</strain>
        <tissue evidence="4">Leaf</tissue>
    </source>
</reference>
<keyword evidence="1" id="KW-0732">Signal</keyword>
<dbReference type="Pfam" id="PF01657">
    <property type="entry name" value="Stress-antifung"/>
    <property type="match status" value="2"/>
</dbReference>
<dbReference type="Gene3D" id="3.30.430.20">
    <property type="entry name" value="Gnk2 domain, C-X8-C-X2-C motif"/>
    <property type="match status" value="2"/>
</dbReference>
<evidence type="ECO:0000256" key="1">
    <source>
        <dbReference type="ARBA" id="ARBA00022729"/>
    </source>
</evidence>
<dbReference type="InterPro" id="IPR038408">
    <property type="entry name" value="GNK2_sf"/>
</dbReference>
<dbReference type="EMBL" id="JBBNAE010000011">
    <property type="protein sequence ID" value="KAK9084933.1"/>
    <property type="molecule type" value="Genomic_DNA"/>
</dbReference>
<accession>A0AAP0E4N9</accession>
<dbReference type="AlphaFoldDB" id="A0AAP0E4N9"/>
<keyword evidence="2" id="KW-0677">Repeat</keyword>